<dbReference type="EMBL" id="MCFD01000001">
    <property type="protein sequence ID" value="ORX74082.1"/>
    <property type="molecule type" value="Genomic_DNA"/>
</dbReference>
<keyword evidence="3" id="KW-1185">Reference proteome</keyword>
<feature type="region of interest" description="Disordered" evidence="1">
    <location>
        <begin position="1"/>
        <end position="161"/>
    </location>
</feature>
<feature type="region of interest" description="Disordered" evidence="1">
    <location>
        <begin position="434"/>
        <end position="454"/>
    </location>
</feature>
<feature type="region of interest" description="Disordered" evidence="1">
    <location>
        <begin position="173"/>
        <end position="225"/>
    </location>
</feature>
<accession>A0A1Y1WKR4</accession>
<evidence type="ECO:0000256" key="1">
    <source>
        <dbReference type="SAM" id="MobiDB-lite"/>
    </source>
</evidence>
<dbReference type="GeneID" id="63801879"/>
<evidence type="ECO:0000313" key="3">
    <source>
        <dbReference type="Proteomes" id="UP000193922"/>
    </source>
</evidence>
<feature type="compositionally biased region" description="Polar residues" evidence="1">
    <location>
        <begin position="63"/>
        <end position="74"/>
    </location>
</feature>
<dbReference type="RefSeq" id="XP_040747293.1">
    <property type="nucleotide sequence ID" value="XM_040885231.1"/>
</dbReference>
<feature type="compositionally biased region" description="Low complexity" evidence="1">
    <location>
        <begin position="184"/>
        <end position="195"/>
    </location>
</feature>
<feature type="compositionally biased region" description="Polar residues" evidence="1">
    <location>
        <begin position="442"/>
        <end position="454"/>
    </location>
</feature>
<feature type="compositionally biased region" description="Polar residues" evidence="1">
    <location>
        <begin position="41"/>
        <end position="50"/>
    </location>
</feature>
<comment type="caution">
    <text evidence="2">The sequence shown here is derived from an EMBL/GenBank/DDBJ whole genome shotgun (WGS) entry which is preliminary data.</text>
</comment>
<protein>
    <submittedName>
        <fullName evidence="2">Uncharacterized protein</fullName>
    </submittedName>
</protein>
<dbReference type="Proteomes" id="UP000193922">
    <property type="component" value="Unassembled WGS sequence"/>
</dbReference>
<feature type="region of interest" description="Disordered" evidence="1">
    <location>
        <begin position="266"/>
        <end position="340"/>
    </location>
</feature>
<feature type="compositionally biased region" description="Polar residues" evidence="1">
    <location>
        <begin position="86"/>
        <end position="97"/>
    </location>
</feature>
<gene>
    <name evidence="2" type="ORF">DL89DRAFT_253972</name>
</gene>
<name>A0A1Y1WKR4_9FUNG</name>
<sequence length="454" mass="50053">MDYAKHGDKRPRHKDIYDSPPPPPKSATPSSQQAYAPMFSKNYSLRNGASQPMPGAPEPAHQPQYSQLPIHSQGSSGGGSPRHNPVRSSLFTDSQGRVQLPPIRSPSGNNGYQAAGTSRSHQGSPVMPANNQAGYGTSPYSQPLHMRSISPSHYDSSASQRHQLPISRMHHQPTYHPLATGTTPGSLPSSESSPPNDGPLHRRGSPRSQPMAMNGMPAHGLPRDNFHQHIRSLSPAATPQVTALRGSHMQHHRASSADTLVFSQQRLGRAPSTSISLGSKRDSLSSSHDTPRISARRTSMSNGASATQHPRSSTRIESSDHSRKRKLSAEPTTLPGSVFFGDHIQTQASPRDEMMMNGIVSSSAQVELTGKVRRVDLLEFLRDQAQSRERREQMRMQERQRIEQAQIEEDRRFHEFQMSLMNIIEHRLAPHATADHDDMPVTNRQFSSVNVDAQ</sequence>
<dbReference type="OrthoDB" id="691673at2759"/>
<feature type="compositionally biased region" description="Polar residues" evidence="1">
    <location>
        <begin position="149"/>
        <end position="161"/>
    </location>
</feature>
<organism evidence="2 3">
    <name type="scientific">Linderina pennispora</name>
    <dbReference type="NCBI Taxonomy" id="61395"/>
    <lineage>
        <taxon>Eukaryota</taxon>
        <taxon>Fungi</taxon>
        <taxon>Fungi incertae sedis</taxon>
        <taxon>Zoopagomycota</taxon>
        <taxon>Kickxellomycotina</taxon>
        <taxon>Kickxellomycetes</taxon>
        <taxon>Kickxellales</taxon>
        <taxon>Kickxellaceae</taxon>
        <taxon>Linderina</taxon>
    </lineage>
</organism>
<proteinExistence type="predicted"/>
<feature type="compositionally biased region" description="Polar residues" evidence="1">
    <location>
        <begin position="106"/>
        <end position="141"/>
    </location>
</feature>
<evidence type="ECO:0000313" key="2">
    <source>
        <dbReference type="EMBL" id="ORX74082.1"/>
    </source>
</evidence>
<reference evidence="2 3" key="1">
    <citation type="submission" date="2016-07" db="EMBL/GenBank/DDBJ databases">
        <title>Pervasive Adenine N6-methylation of Active Genes in Fungi.</title>
        <authorList>
            <consortium name="DOE Joint Genome Institute"/>
            <person name="Mondo S.J."/>
            <person name="Dannebaum R.O."/>
            <person name="Kuo R.C."/>
            <person name="Labutti K."/>
            <person name="Haridas S."/>
            <person name="Kuo A."/>
            <person name="Salamov A."/>
            <person name="Ahrendt S.R."/>
            <person name="Lipzen A."/>
            <person name="Sullivan W."/>
            <person name="Andreopoulos W.B."/>
            <person name="Clum A."/>
            <person name="Lindquist E."/>
            <person name="Daum C."/>
            <person name="Ramamoorthy G.K."/>
            <person name="Gryganskyi A."/>
            <person name="Culley D."/>
            <person name="Magnuson J.K."/>
            <person name="James T.Y."/>
            <person name="O'Malley M.A."/>
            <person name="Stajich J.E."/>
            <person name="Spatafora J.W."/>
            <person name="Visel A."/>
            <person name="Grigoriev I.V."/>
        </authorList>
    </citation>
    <scope>NUCLEOTIDE SEQUENCE [LARGE SCALE GENOMIC DNA]</scope>
    <source>
        <strain evidence="2 3">ATCC 12442</strain>
    </source>
</reference>
<feature type="compositionally biased region" description="Polar residues" evidence="1">
    <location>
        <begin position="296"/>
        <end position="316"/>
    </location>
</feature>
<dbReference type="AlphaFoldDB" id="A0A1Y1WKR4"/>